<feature type="non-terminal residue" evidence="2">
    <location>
        <position position="114"/>
    </location>
</feature>
<comment type="caution">
    <text evidence="2">The sequence shown here is derived from an EMBL/GenBank/DDBJ whole genome shotgun (WGS) entry which is preliminary data.</text>
</comment>
<evidence type="ECO:0000313" key="3">
    <source>
        <dbReference type="Proteomes" id="UP001189429"/>
    </source>
</evidence>
<proteinExistence type="predicted"/>
<sequence>MALLRHVPRRAAFSSPARRARPGPTEFGRPPAAPPCSGALPLRRALRADRAAEPAPGSLTSRRLNLAVSLGVFWFPSLSVATALKEAATASPLALVASAGCQFFVEALREALSY</sequence>
<evidence type="ECO:0000313" key="2">
    <source>
        <dbReference type="EMBL" id="CAK0796870.1"/>
    </source>
</evidence>
<name>A0ABN9Q182_9DINO</name>
<keyword evidence="3" id="KW-1185">Reference proteome</keyword>
<reference evidence="2" key="1">
    <citation type="submission" date="2023-10" db="EMBL/GenBank/DDBJ databases">
        <authorList>
            <person name="Chen Y."/>
            <person name="Shah S."/>
            <person name="Dougan E. K."/>
            <person name="Thang M."/>
            <person name="Chan C."/>
        </authorList>
    </citation>
    <scope>NUCLEOTIDE SEQUENCE [LARGE SCALE GENOMIC DNA]</scope>
</reference>
<evidence type="ECO:0000256" key="1">
    <source>
        <dbReference type="SAM" id="MobiDB-lite"/>
    </source>
</evidence>
<protein>
    <submittedName>
        <fullName evidence="2">Uncharacterized protein</fullName>
    </submittedName>
</protein>
<gene>
    <name evidence="2" type="ORF">PCOR1329_LOCUS6127</name>
</gene>
<feature type="region of interest" description="Disordered" evidence="1">
    <location>
        <begin position="1"/>
        <end position="37"/>
    </location>
</feature>
<dbReference type="EMBL" id="CAUYUJ010001643">
    <property type="protein sequence ID" value="CAK0796870.1"/>
    <property type="molecule type" value="Genomic_DNA"/>
</dbReference>
<accession>A0ABN9Q182</accession>
<organism evidence="2 3">
    <name type="scientific">Prorocentrum cordatum</name>
    <dbReference type="NCBI Taxonomy" id="2364126"/>
    <lineage>
        <taxon>Eukaryota</taxon>
        <taxon>Sar</taxon>
        <taxon>Alveolata</taxon>
        <taxon>Dinophyceae</taxon>
        <taxon>Prorocentrales</taxon>
        <taxon>Prorocentraceae</taxon>
        <taxon>Prorocentrum</taxon>
    </lineage>
</organism>
<dbReference type="Proteomes" id="UP001189429">
    <property type="component" value="Unassembled WGS sequence"/>
</dbReference>